<organism evidence="2 3">
    <name type="scientific">Trichodelitschia bisporula</name>
    <dbReference type="NCBI Taxonomy" id="703511"/>
    <lineage>
        <taxon>Eukaryota</taxon>
        <taxon>Fungi</taxon>
        <taxon>Dikarya</taxon>
        <taxon>Ascomycota</taxon>
        <taxon>Pezizomycotina</taxon>
        <taxon>Dothideomycetes</taxon>
        <taxon>Dothideomycetes incertae sedis</taxon>
        <taxon>Phaeotrichales</taxon>
        <taxon>Phaeotrichaceae</taxon>
        <taxon>Trichodelitschia</taxon>
    </lineage>
</organism>
<feature type="region of interest" description="Disordered" evidence="1">
    <location>
        <begin position="1"/>
        <end position="32"/>
    </location>
</feature>
<dbReference type="Proteomes" id="UP000799640">
    <property type="component" value="Unassembled WGS sequence"/>
</dbReference>
<protein>
    <submittedName>
        <fullName evidence="2">Uncharacterized protein</fullName>
    </submittedName>
</protein>
<reference evidence="2" key="1">
    <citation type="journal article" date="2020" name="Stud. Mycol.">
        <title>101 Dothideomycetes genomes: a test case for predicting lifestyles and emergence of pathogens.</title>
        <authorList>
            <person name="Haridas S."/>
            <person name="Albert R."/>
            <person name="Binder M."/>
            <person name="Bloem J."/>
            <person name="Labutti K."/>
            <person name="Salamov A."/>
            <person name="Andreopoulos B."/>
            <person name="Baker S."/>
            <person name="Barry K."/>
            <person name="Bills G."/>
            <person name="Bluhm B."/>
            <person name="Cannon C."/>
            <person name="Castanera R."/>
            <person name="Culley D."/>
            <person name="Daum C."/>
            <person name="Ezra D."/>
            <person name="Gonzalez J."/>
            <person name="Henrissat B."/>
            <person name="Kuo A."/>
            <person name="Liang C."/>
            <person name="Lipzen A."/>
            <person name="Lutzoni F."/>
            <person name="Magnuson J."/>
            <person name="Mondo S."/>
            <person name="Nolan M."/>
            <person name="Ohm R."/>
            <person name="Pangilinan J."/>
            <person name="Park H.-J."/>
            <person name="Ramirez L."/>
            <person name="Alfaro M."/>
            <person name="Sun H."/>
            <person name="Tritt A."/>
            <person name="Yoshinaga Y."/>
            <person name="Zwiers L.-H."/>
            <person name="Turgeon B."/>
            <person name="Goodwin S."/>
            <person name="Spatafora J."/>
            <person name="Crous P."/>
            <person name="Grigoriev I."/>
        </authorList>
    </citation>
    <scope>NUCLEOTIDE SEQUENCE</scope>
    <source>
        <strain evidence="2">CBS 262.69</strain>
    </source>
</reference>
<evidence type="ECO:0000313" key="2">
    <source>
        <dbReference type="EMBL" id="KAF2397718.1"/>
    </source>
</evidence>
<name>A0A6G1HNS4_9PEZI</name>
<evidence type="ECO:0000256" key="1">
    <source>
        <dbReference type="SAM" id="MobiDB-lite"/>
    </source>
</evidence>
<dbReference type="EMBL" id="ML996702">
    <property type="protein sequence ID" value="KAF2397718.1"/>
    <property type="molecule type" value="Genomic_DNA"/>
</dbReference>
<accession>A0A6G1HNS4</accession>
<dbReference type="AlphaFoldDB" id="A0A6G1HNS4"/>
<evidence type="ECO:0000313" key="3">
    <source>
        <dbReference type="Proteomes" id="UP000799640"/>
    </source>
</evidence>
<keyword evidence="3" id="KW-1185">Reference proteome</keyword>
<proteinExistence type="predicted"/>
<feature type="compositionally biased region" description="Pro residues" evidence="1">
    <location>
        <begin position="19"/>
        <end position="31"/>
    </location>
</feature>
<gene>
    <name evidence="2" type="ORF">EJ06DRAFT_133881</name>
</gene>
<sequence>MSLAPRTQPYGTSHRRPCPDPGPGPRLPPPLITDIIRATRPTSRAPARHSPSHLRPFRRAKPKLLLVGGGRAPRLAWACALGERGGAGNCDGQFFCTSCACCACWAPCWAGLTAVRGGMHALGSSVQAGAHAWERGCRGRKRVGWGR</sequence>